<evidence type="ECO:0000259" key="6">
    <source>
        <dbReference type="Pfam" id="PF20772"/>
    </source>
</evidence>
<dbReference type="InterPro" id="IPR002876">
    <property type="entry name" value="Transcrip_reg_TACO1-like"/>
</dbReference>
<sequence>MSGHSKWSTIKHKKAITDARRGKLFTKLSKEIIVAAKQGGGDLEMNFRLRMAIQIAKDSNMPADNIDRAIKRGTGESNEGVAMAEIIYEGYGPGGIGIMVETLTDNKNRTVSDIRSTLSKAGGNMAENGAVAWQFEQKGVIIVDIEANDAENLALAAIDAGADDFETYDGTLHVYSEPNSLENIRSTLTDSEANVSSTELSMIPNNTIMLDSKKAIQTLRLLDSLEELDDVQKVYSNADFPEDALNNFKAS</sequence>
<protein>
    <recommendedName>
        <fullName evidence="8">Transcriptional regulatory protein</fullName>
    </recommendedName>
</protein>
<comment type="similarity">
    <text evidence="2">Belongs to the TACO1 family.</text>
</comment>
<reference evidence="7" key="1">
    <citation type="submission" date="2018-05" db="EMBL/GenBank/DDBJ databases">
        <authorList>
            <person name="Lanie J.A."/>
            <person name="Ng W.-L."/>
            <person name="Kazmierczak K.M."/>
            <person name="Andrzejewski T.M."/>
            <person name="Davidsen T.M."/>
            <person name="Wayne K.J."/>
            <person name="Tettelin H."/>
            <person name="Glass J.I."/>
            <person name="Rusch D."/>
            <person name="Podicherti R."/>
            <person name="Tsui H.-C.T."/>
            <person name="Winkler M.E."/>
        </authorList>
    </citation>
    <scope>NUCLEOTIDE SEQUENCE</scope>
</reference>
<dbReference type="SUPFAM" id="SSF75625">
    <property type="entry name" value="YebC-like"/>
    <property type="match status" value="1"/>
</dbReference>
<dbReference type="PANTHER" id="PTHR12532">
    <property type="entry name" value="TRANSLATIONAL ACTIVATOR OF CYTOCHROME C OXIDASE 1"/>
    <property type="match status" value="1"/>
</dbReference>
<proteinExistence type="inferred from homology"/>
<dbReference type="GO" id="GO:0003677">
    <property type="term" value="F:DNA binding"/>
    <property type="evidence" value="ECO:0007669"/>
    <property type="project" value="UniProtKB-KW"/>
</dbReference>
<evidence type="ECO:0008006" key="8">
    <source>
        <dbReference type="Google" id="ProtNLM"/>
    </source>
</evidence>
<dbReference type="InterPro" id="IPR048300">
    <property type="entry name" value="TACO1_YebC-like_2nd/3rd_dom"/>
</dbReference>
<dbReference type="PANTHER" id="PTHR12532:SF6">
    <property type="entry name" value="TRANSCRIPTIONAL REGULATORY PROTEIN YEBC-RELATED"/>
    <property type="match status" value="1"/>
</dbReference>
<evidence type="ECO:0000259" key="5">
    <source>
        <dbReference type="Pfam" id="PF01709"/>
    </source>
</evidence>
<dbReference type="InterPro" id="IPR017856">
    <property type="entry name" value="Integrase-like_N"/>
</dbReference>
<dbReference type="NCBIfam" id="NF001030">
    <property type="entry name" value="PRK00110.1"/>
    <property type="match status" value="1"/>
</dbReference>
<keyword evidence="4" id="KW-0238">DNA-binding</keyword>
<keyword evidence="3" id="KW-0963">Cytoplasm</keyword>
<evidence type="ECO:0000256" key="4">
    <source>
        <dbReference type="ARBA" id="ARBA00023125"/>
    </source>
</evidence>
<comment type="subcellular location">
    <subcellularLocation>
        <location evidence="1">Mitochondrion</location>
    </subcellularLocation>
</comment>
<name>A0A381QDF3_9ZZZZ</name>
<dbReference type="GO" id="GO:0005829">
    <property type="term" value="C:cytosol"/>
    <property type="evidence" value="ECO:0007669"/>
    <property type="project" value="TreeGrafter"/>
</dbReference>
<dbReference type="NCBIfam" id="TIGR01033">
    <property type="entry name" value="YebC/PmpR family DNA-binding transcriptional regulator"/>
    <property type="match status" value="1"/>
</dbReference>
<feature type="domain" description="TACO1/YebC-like N-terminal" evidence="6">
    <location>
        <begin position="5"/>
        <end position="76"/>
    </location>
</feature>
<dbReference type="HAMAP" id="MF_00693">
    <property type="entry name" value="Transcrip_reg_TACO1"/>
    <property type="match status" value="1"/>
</dbReference>
<feature type="domain" description="TACO1/YebC-like second and third" evidence="5">
    <location>
        <begin position="84"/>
        <end position="238"/>
    </location>
</feature>
<dbReference type="EMBL" id="UINC01001313">
    <property type="protein sequence ID" value="SUZ77342.1"/>
    <property type="molecule type" value="Genomic_DNA"/>
</dbReference>
<dbReference type="InterPro" id="IPR049083">
    <property type="entry name" value="TACO1_YebC_N"/>
</dbReference>
<evidence type="ECO:0000313" key="7">
    <source>
        <dbReference type="EMBL" id="SUZ77342.1"/>
    </source>
</evidence>
<dbReference type="Pfam" id="PF01709">
    <property type="entry name" value="Transcrip_reg"/>
    <property type="match status" value="1"/>
</dbReference>
<dbReference type="InterPro" id="IPR026564">
    <property type="entry name" value="Transcrip_reg_TACO1-like_dom3"/>
</dbReference>
<gene>
    <name evidence="7" type="ORF">METZ01_LOCUS30196</name>
</gene>
<organism evidence="7">
    <name type="scientific">marine metagenome</name>
    <dbReference type="NCBI Taxonomy" id="408172"/>
    <lineage>
        <taxon>unclassified sequences</taxon>
        <taxon>metagenomes</taxon>
        <taxon>ecological metagenomes</taxon>
    </lineage>
</organism>
<dbReference type="NCBIfam" id="NF009044">
    <property type="entry name" value="PRK12378.1"/>
    <property type="match status" value="1"/>
</dbReference>
<dbReference type="FunFam" id="1.10.10.200:FF:000002">
    <property type="entry name" value="Probable transcriptional regulatory protein CLM62_37755"/>
    <property type="match status" value="1"/>
</dbReference>
<evidence type="ECO:0000256" key="3">
    <source>
        <dbReference type="ARBA" id="ARBA00022490"/>
    </source>
</evidence>
<accession>A0A381QDF3</accession>
<evidence type="ECO:0000256" key="1">
    <source>
        <dbReference type="ARBA" id="ARBA00004173"/>
    </source>
</evidence>
<dbReference type="Gene3D" id="1.10.10.200">
    <property type="match status" value="1"/>
</dbReference>
<dbReference type="GO" id="GO:0005739">
    <property type="term" value="C:mitochondrion"/>
    <property type="evidence" value="ECO:0007669"/>
    <property type="project" value="UniProtKB-SubCell"/>
</dbReference>
<dbReference type="Gene3D" id="3.30.70.980">
    <property type="match status" value="2"/>
</dbReference>
<dbReference type="AlphaFoldDB" id="A0A381QDF3"/>
<dbReference type="InterPro" id="IPR029072">
    <property type="entry name" value="YebC-like"/>
</dbReference>
<dbReference type="Pfam" id="PF20772">
    <property type="entry name" value="TACO1_YebC_N"/>
    <property type="match status" value="1"/>
</dbReference>
<evidence type="ECO:0000256" key="2">
    <source>
        <dbReference type="ARBA" id="ARBA00008724"/>
    </source>
</evidence>